<reference evidence="2 3" key="1">
    <citation type="submission" date="2024-08" db="EMBL/GenBank/DDBJ databases">
        <title>Insights into the chromosomal genome structure of Flemingia macrophylla.</title>
        <authorList>
            <person name="Ding Y."/>
            <person name="Zhao Y."/>
            <person name="Bi W."/>
            <person name="Wu M."/>
            <person name="Zhao G."/>
            <person name="Gong Y."/>
            <person name="Li W."/>
            <person name="Zhang P."/>
        </authorList>
    </citation>
    <scope>NUCLEOTIDE SEQUENCE [LARGE SCALE GENOMIC DNA]</scope>
    <source>
        <strain evidence="2">DYQJB</strain>
        <tissue evidence="2">Leaf</tissue>
    </source>
</reference>
<evidence type="ECO:0000256" key="1">
    <source>
        <dbReference type="SAM" id="MobiDB-lite"/>
    </source>
</evidence>
<evidence type="ECO:0000313" key="2">
    <source>
        <dbReference type="EMBL" id="KAL2346782.1"/>
    </source>
</evidence>
<comment type="caution">
    <text evidence="2">The sequence shown here is derived from an EMBL/GenBank/DDBJ whole genome shotgun (WGS) entry which is preliminary data.</text>
</comment>
<proteinExistence type="predicted"/>
<organism evidence="2 3">
    <name type="scientific">Flemingia macrophylla</name>
    <dbReference type="NCBI Taxonomy" id="520843"/>
    <lineage>
        <taxon>Eukaryota</taxon>
        <taxon>Viridiplantae</taxon>
        <taxon>Streptophyta</taxon>
        <taxon>Embryophyta</taxon>
        <taxon>Tracheophyta</taxon>
        <taxon>Spermatophyta</taxon>
        <taxon>Magnoliopsida</taxon>
        <taxon>eudicotyledons</taxon>
        <taxon>Gunneridae</taxon>
        <taxon>Pentapetalae</taxon>
        <taxon>rosids</taxon>
        <taxon>fabids</taxon>
        <taxon>Fabales</taxon>
        <taxon>Fabaceae</taxon>
        <taxon>Papilionoideae</taxon>
        <taxon>50 kb inversion clade</taxon>
        <taxon>NPAAA clade</taxon>
        <taxon>indigoferoid/millettioid clade</taxon>
        <taxon>Phaseoleae</taxon>
        <taxon>Flemingia</taxon>
    </lineage>
</organism>
<protein>
    <submittedName>
        <fullName evidence="2">Uncharacterized protein</fullName>
    </submittedName>
</protein>
<dbReference type="AlphaFoldDB" id="A0ABD1NF74"/>
<dbReference type="Proteomes" id="UP001603857">
    <property type="component" value="Unassembled WGS sequence"/>
</dbReference>
<feature type="compositionally biased region" description="Low complexity" evidence="1">
    <location>
        <begin position="91"/>
        <end position="112"/>
    </location>
</feature>
<feature type="region of interest" description="Disordered" evidence="1">
    <location>
        <begin position="74"/>
        <end position="112"/>
    </location>
</feature>
<accession>A0ABD1NF74</accession>
<gene>
    <name evidence="2" type="ORF">Fmac_000782</name>
</gene>
<evidence type="ECO:0000313" key="3">
    <source>
        <dbReference type="Proteomes" id="UP001603857"/>
    </source>
</evidence>
<sequence>MDIPQQPGPFGATIYAQFPGAVWHVDHIDQTVTFQGEGITFLFMQPGQPEAYILECPILVTFFLPGPDNPFAHLIPPVDEHEETPSPDNPFSPLSSPVSSPSSFLLPFADEE</sequence>
<keyword evidence="3" id="KW-1185">Reference proteome</keyword>
<name>A0ABD1NF74_9FABA</name>
<dbReference type="EMBL" id="JBGMDY010000001">
    <property type="protein sequence ID" value="KAL2346782.1"/>
    <property type="molecule type" value="Genomic_DNA"/>
</dbReference>